<reference evidence="4" key="1">
    <citation type="submission" date="2022-11" db="UniProtKB">
        <authorList>
            <consortium name="WormBaseParasite"/>
        </authorList>
    </citation>
    <scope>IDENTIFICATION</scope>
</reference>
<evidence type="ECO:0000256" key="1">
    <source>
        <dbReference type="SAM" id="MobiDB-lite"/>
    </source>
</evidence>
<keyword evidence="2" id="KW-0732">Signal</keyword>
<accession>A0A915CBX2</accession>
<evidence type="ECO:0000313" key="3">
    <source>
        <dbReference type="Proteomes" id="UP000887569"/>
    </source>
</evidence>
<feature type="chain" id="PRO_5036906492" evidence="2">
    <location>
        <begin position="20"/>
        <end position="242"/>
    </location>
</feature>
<proteinExistence type="predicted"/>
<protein>
    <submittedName>
        <fullName evidence="4">PCI domain-containing protein</fullName>
    </submittedName>
</protein>
<feature type="compositionally biased region" description="Polar residues" evidence="1">
    <location>
        <begin position="229"/>
        <end position="242"/>
    </location>
</feature>
<feature type="signal peptide" evidence="2">
    <location>
        <begin position="1"/>
        <end position="19"/>
    </location>
</feature>
<feature type="region of interest" description="Disordered" evidence="1">
    <location>
        <begin position="201"/>
        <end position="242"/>
    </location>
</feature>
<dbReference type="AlphaFoldDB" id="A0A915CBX2"/>
<organism evidence="3 4">
    <name type="scientific">Parascaris univalens</name>
    <name type="common">Nematode worm</name>
    <dbReference type="NCBI Taxonomy" id="6257"/>
    <lineage>
        <taxon>Eukaryota</taxon>
        <taxon>Metazoa</taxon>
        <taxon>Ecdysozoa</taxon>
        <taxon>Nematoda</taxon>
        <taxon>Chromadorea</taxon>
        <taxon>Rhabditida</taxon>
        <taxon>Spirurina</taxon>
        <taxon>Ascaridomorpha</taxon>
        <taxon>Ascaridoidea</taxon>
        <taxon>Ascarididae</taxon>
        <taxon>Parascaris</taxon>
    </lineage>
</organism>
<sequence>MRRLLLLFVVLEVLHLAASLHPPNLDNFLGLLKPPGNLKPPPTTHIPSTRPPVVACNLCSGRRECAVARVTARTLVIPLSSTLRNLVKEQIDRRLELFGLGDLKNNVEVETKTILLLRFVVVKIGANCCPKILQIVLDALNSQQLSIYVIRPPRVVRYCRSRDEQSLISDDFISEADGSAMEVADAAEAVQEDRVARSLKERTTFEKKSKAEESTANNKEEVSKEDSDSGTTESYSDVKNIG</sequence>
<keyword evidence="3" id="KW-1185">Reference proteome</keyword>
<evidence type="ECO:0000256" key="2">
    <source>
        <dbReference type="SAM" id="SignalP"/>
    </source>
</evidence>
<name>A0A915CBX2_PARUN</name>
<dbReference type="Proteomes" id="UP000887569">
    <property type="component" value="Unplaced"/>
</dbReference>
<evidence type="ECO:0000313" key="4">
    <source>
        <dbReference type="WBParaSite" id="PgR118_g016_t01"/>
    </source>
</evidence>
<dbReference type="WBParaSite" id="PgR118_g016_t01">
    <property type="protein sequence ID" value="PgR118_g016_t01"/>
    <property type="gene ID" value="PgR118_g016"/>
</dbReference>
<feature type="compositionally biased region" description="Basic and acidic residues" evidence="1">
    <location>
        <begin position="201"/>
        <end position="227"/>
    </location>
</feature>